<dbReference type="PANTHER" id="PTHR47055:SF3">
    <property type="entry name" value="PHORBOL-ESTER_DAG-TYPE DOMAIN-CONTAINING PROTEIN"/>
    <property type="match status" value="1"/>
</dbReference>
<organism evidence="2 3">
    <name type="scientific">Araneus ventricosus</name>
    <name type="common">Orbweaver spider</name>
    <name type="synonym">Epeira ventricosa</name>
    <dbReference type="NCBI Taxonomy" id="182803"/>
    <lineage>
        <taxon>Eukaryota</taxon>
        <taxon>Metazoa</taxon>
        <taxon>Ecdysozoa</taxon>
        <taxon>Arthropoda</taxon>
        <taxon>Chelicerata</taxon>
        <taxon>Arachnida</taxon>
        <taxon>Araneae</taxon>
        <taxon>Araneomorphae</taxon>
        <taxon>Entelegynae</taxon>
        <taxon>Araneoidea</taxon>
        <taxon>Araneidae</taxon>
        <taxon>Araneus</taxon>
    </lineage>
</organism>
<evidence type="ECO:0000313" key="2">
    <source>
        <dbReference type="EMBL" id="GBM18889.1"/>
    </source>
</evidence>
<dbReference type="InterPro" id="IPR029526">
    <property type="entry name" value="PGBD"/>
</dbReference>
<evidence type="ECO:0000259" key="1">
    <source>
        <dbReference type="Pfam" id="PF13843"/>
    </source>
</evidence>
<reference evidence="2 3" key="1">
    <citation type="journal article" date="2019" name="Sci. Rep.">
        <title>Orb-weaving spider Araneus ventricosus genome elucidates the spidroin gene catalogue.</title>
        <authorList>
            <person name="Kono N."/>
            <person name="Nakamura H."/>
            <person name="Ohtoshi R."/>
            <person name="Moran D.A.P."/>
            <person name="Shinohara A."/>
            <person name="Yoshida Y."/>
            <person name="Fujiwara M."/>
            <person name="Mori M."/>
            <person name="Tomita M."/>
            <person name="Arakawa K."/>
        </authorList>
    </citation>
    <scope>NUCLEOTIDE SEQUENCE [LARGE SCALE GENOMIC DNA]</scope>
</reference>
<comment type="caution">
    <text evidence="2">The sequence shown here is derived from an EMBL/GenBank/DDBJ whole genome shotgun (WGS) entry which is preliminary data.</text>
</comment>
<feature type="domain" description="PiggyBac transposable element-derived protein" evidence="1">
    <location>
        <begin position="5"/>
        <end position="128"/>
    </location>
</feature>
<protein>
    <recommendedName>
        <fullName evidence="1">PiggyBac transposable element-derived protein domain-containing protein</fullName>
    </recommendedName>
</protein>
<name>A0A4Y2DRV5_ARAVE</name>
<evidence type="ECO:0000313" key="3">
    <source>
        <dbReference type="Proteomes" id="UP000499080"/>
    </source>
</evidence>
<dbReference type="GO" id="GO:0043565">
    <property type="term" value="F:sequence-specific DNA binding"/>
    <property type="evidence" value="ECO:0007669"/>
    <property type="project" value="TreeGrafter"/>
</dbReference>
<dbReference type="EMBL" id="BGPR01000413">
    <property type="protein sequence ID" value="GBM18889.1"/>
    <property type="molecule type" value="Genomic_DNA"/>
</dbReference>
<keyword evidence="3" id="KW-1185">Reference proteome</keyword>
<dbReference type="OrthoDB" id="10057240at2759"/>
<dbReference type="InterPro" id="IPR052638">
    <property type="entry name" value="PiggyBac_TE-derived"/>
</dbReference>
<dbReference type="AlphaFoldDB" id="A0A4Y2DRV5"/>
<dbReference type="Pfam" id="PF13843">
    <property type="entry name" value="DDE_Tnp_1_7"/>
    <property type="match status" value="1"/>
</dbReference>
<proteinExistence type="predicted"/>
<gene>
    <name evidence="2" type="ORF">AVEN_137264_1</name>
</gene>
<sequence>MPQTSGKRYLFHTEPYSGFTTKLPHTSLGQGPDVVLGLMDKVHAHEDNHIVMDNIFTSTQLLNELSIKGVAGTGKIRENRLENAPLLPKKSMTKTSRGNMNTPCSEDMVIVKWNDKTAVLVATKQSQSLALCNN</sequence>
<dbReference type="PANTHER" id="PTHR47055">
    <property type="entry name" value="DDE_TNP_1_7 DOMAIN-CONTAINING PROTEIN"/>
    <property type="match status" value="1"/>
</dbReference>
<accession>A0A4Y2DRV5</accession>
<dbReference type="Proteomes" id="UP000499080">
    <property type="component" value="Unassembled WGS sequence"/>
</dbReference>